<dbReference type="KEGG" id="srd:SD10_03075"/>
<keyword evidence="4" id="KW-0234">DNA repair</keyword>
<dbReference type="InterPro" id="IPR025188">
    <property type="entry name" value="DUF4113"/>
</dbReference>
<dbReference type="Gene3D" id="1.10.150.20">
    <property type="entry name" value="5' to 3' exonuclease, C-terminal subdomain"/>
    <property type="match status" value="1"/>
</dbReference>
<evidence type="ECO:0000256" key="2">
    <source>
        <dbReference type="ARBA" id="ARBA00022763"/>
    </source>
</evidence>
<dbReference type="GO" id="GO:0042276">
    <property type="term" value="P:error-prone translesion synthesis"/>
    <property type="evidence" value="ECO:0007669"/>
    <property type="project" value="TreeGrafter"/>
</dbReference>
<dbReference type="HOGENOM" id="CLU_012348_3_0_10"/>
<dbReference type="InterPro" id="IPR036775">
    <property type="entry name" value="DNA_pol_Y-fam_lit_finger_sf"/>
</dbReference>
<dbReference type="GO" id="GO:0005829">
    <property type="term" value="C:cytosol"/>
    <property type="evidence" value="ECO:0007669"/>
    <property type="project" value="TreeGrafter"/>
</dbReference>
<dbReference type="GO" id="GO:0009432">
    <property type="term" value="P:SOS response"/>
    <property type="evidence" value="ECO:0007669"/>
    <property type="project" value="UniProtKB-KW"/>
</dbReference>
<organism evidence="7 8">
    <name type="scientific">Spirosoma radiotolerans</name>
    <dbReference type="NCBI Taxonomy" id="1379870"/>
    <lineage>
        <taxon>Bacteria</taxon>
        <taxon>Pseudomonadati</taxon>
        <taxon>Bacteroidota</taxon>
        <taxon>Cytophagia</taxon>
        <taxon>Cytophagales</taxon>
        <taxon>Cytophagaceae</taxon>
        <taxon>Spirosoma</taxon>
    </lineage>
</organism>
<dbReference type="OrthoDB" id="9808813at2"/>
<dbReference type="InterPro" id="IPR001126">
    <property type="entry name" value="UmuC"/>
</dbReference>
<dbReference type="RefSeq" id="WP_046375633.1">
    <property type="nucleotide sequence ID" value="NZ_CP010429.1"/>
</dbReference>
<dbReference type="GO" id="GO:0003684">
    <property type="term" value="F:damaged DNA binding"/>
    <property type="evidence" value="ECO:0007669"/>
    <property type="project" value="InterPro"/>
</dbReference>
<dbReference type="Pfam" id="PF00817">
    <property type="entry name" value="IMS"/>
    <property type="match status" value="1"/>
</dbReference>
<dbReference type="EMBL" id="CP010429">
    <property type="protein sequence ID" value="AKD54037.1"/>
    <property type="molecule type" value="Genomic_DNA"/>
</dbReference>
<dbReference type="CDD" id="cd01700">
    <property type="entry name" value="PolY_Pol_V_umuC"/>
    <property type="match status" value="1"/>
</dbReference>
<evidence type="ECO:0000256" key="3">
    <source>
        <dbReference type="ARBA" id="ARBA00023199"/>
    </source>
</evidence>
<dbReference type="InterPro" id="IPR017961">
    <property type="entry name" value="DNA_pol_Y-fam_little_finger"/>
</dbReference>
<evidence type="ECO:0000313" key="8">
    <source>
        <dbReference type="Proteomes" id="UP000033054"/>
    </source>
</evidence>
<name>A0A0E3V5C6_9BACT</name>
<dbReference type="SUPFAM" id="SSF56672">
    <property type="entry name" value="DNA/RNA polymerases"/>
    <property type="match status" value="1"/>
</dbReference>
<dbReference type="Gene3D" id="3.40.1170.60">
    <property type="match status" value="1"/>
</dbReference>
<dbReference type="PANTHER" id="PTHR11076:SF34">
    <property type="entry name" value="PROTEIN UMUC"/>
    <property type="match status" value="1"/>
</dbReference>
<protein>
    <submittedName>
        <fullName evidence="7">DNA polymerase</fullName>
    </submittedName>
</protein>
<dbReference type="STRING" id="1379870.SD10_03075"/>
<dbReference type="Proteomes" id="UP000033054">
    <property type="component" value="Chromosome"/>
</dbReference>
<dbReference type="InterPro" id="IPR050116">
    <property type="entry name" value="DNA_polymerase-Y"/>
</dbReference>
<comment type="similarity">
    <text evidence="1">Belongs to the DNA polymerase type-Y family.</text>
</comment>
<dbReference type="Pfam" id="PF11799">
    <property type="entry name" value="IMS_C"/>
    <property type="match status" value="1"/>
</dbReference>
<dbReference type="Gene3D" id="3.30.70.270">
    <property type="match status" value="1"/>
</dbReference>
<dbReference type="PANTHER" id="PTHR11076">
    <property type="entry name" value="DNA REPAIR POLYMERASE UMUC / TRANSFERASE FAMILY MEMBER"/>
    <property type="match status" value="1"/>
</dbReference>
<dbReference type="GO" id="GO:0006281">
    <property type="term" value="P:DNA repair"/>
    <property type="evidence" value="ECO:0007669"/>
    <property type="project" value="UniProtKB-KW"/>
</dbReference>
<evidence type="ECO:0000256" key="5">
    <source>
        <dbReference type="ARBA" id="ARBA00023236"/>
    </source>
</evidence>
<dbReference type="PATRIC" id="fig|1379870.5.peg.678"/>
<accession>A0A0E3V5C6</accession>
<keyword evidence="2" id="KW-0227">DNA damage</keyword>
<dbReference type="Gene3D" id="3.30.1490.100">
    <property type="entry name" value="DNA polymerase, Y-family, little finger domain"/>
    <property type="match status" value="1"/>
</dbReference>
<gene>
    <name evidence="7" type="ORF">SD10_03075</name>
</gene>
<dbReference type="InterPro" id="IPR043128">
    <property type="entry name" value="Rev_trsase/Diguanyl_cyclase"/>
</dbReference>
<dbReference type="InterPro" id="IPR043502">
    <property type="entry name" value="DNA/RNA_pol_sf"/>
</dbReference>
<dbReference type="PROSITE" id="PS50173">
    <property type="entry name" value="UMUC"/>
    <property type="match status" value="1"/>
</dbReference>
<feature type="domain" description="UmuC" evidence="6">
    <location>
        <begin position="2"/>
        <end position="188"/>
    </location>
</feature>
<dbReference type="InterPro" id="IPR024728">
    <property type="entry name" value="PolY_HhH_motif"/>
</dbReference>
<reference evidence="7 8" key="1">
    <citation type="journal article" date="2014" name="Curr. Microbiol.">
        <title>Spirosoma radiotolerans sp. nov., a gamma-radiation-resistant bacterium isolated from gamma ray-irradiated soil.</title>
        <authorList>
            <person name="Lee J.J."/>
            <person name="Srinivasan S."/>
            <person name="Lim S."/>
            <person name="Joe M."/>
            <person name="Im S."/>
            <person name="Bae S.I."/>
            <person name="Park K.R."/>
            <person name="Han J.H."/>
            <person name="Park S.H."/>
            <person name="Joo B.M."/>
            <person name="Park S.J."/>
            <person name="Kim M.K."/>
        </authorList>
    </citation>
    <scope>NUCLEOTIDE SEQUENCE [LARGE SCALE GENOMIC DNA]</scope>
    <source>
        <strain evidence="7 8">DG5A</strain>
    </source>
</reference>
<keyword evidence="3" id="KW-0741">SOS mutagenesis</keyword>
<sequence>MYALIDANSFYASCHQIFRPELEGKPVIVLSNRDGNVVARSAEAKALGIKMGQLFFETRELVDEHGVVVFSSNYELYGDISARLMSLLTQFAPDVEVYSIDEAFLQLEEYTGIYPTYRGLGETIRASIKQWLRLPVGVGIGPTKTLAKVANRLAKTKPEFNGVCVLDTKEAIDEALWGFPIDDLWGVGGRSASKLKKQGIRTAYQLREVNDDWIGRVMTVNGLRLVHELRGLPCKLLEVNPPARKAICTEPGFGKVIPDLDNITDALTSHLSRICEKLRKQESLCGAVTVWLRTNPHRRTPGNYMPVKQYSNSVTVRLPHPTSSTLEIIKYAESGLKAIFKFGYNYQRVGIMLTDLVPADYRQVGVFTKGPDERLIRLSAVVDKVNKRYGQDKLRMASQISNPEWPMKPSYLSPRYTTRWVDILTVK</sequence>
<evidence type="ECO:0000313" key="7">
    <source>
        <dbReference type="EMBL" id="AKD54037.1"/>
    </source>
</evidence>
<dbReference type="Pfam" id="PF11798">
    <property type="entry name" value="IMS_HHH"/>
    <property type="match status" value="1"/>
</dbReference>
<proteinExistence type="inferred from homology"/>
<keyword evidence="5" id="KW-0742">SOS response</keyword>
<dbReference type="GO" id="GO:0003887">
    <property type="term" value="F:DNA-directed DNA polymerase activity"/>
    <property type="evidence" value="ECO:0007669"/>
    <property type="project" value="TreeGrafter"/>
</dbReference>
<keyword evidence="8" id="KW-1185">Reference proteome</keyword>
<evidence type="ECO:0000259" key="6">
    <source>
        <dbReference type="PROSITE" id="PS50173"/>
    </source>
</evidence>
<dbReference type="Pfam" id="PF13438">
    <property type="entry name" value="DUF4113"/>
    <property type="match status" value="1"/>
</dbReference>
<evidence type="ECO:0000256" key="1">
    <source>
        <dbReference type="ARBA" id="ARBA00010945"/>
    </source>
</evidence>
<dbReference type="AlphaFoldDB" id="A0A0E3V5C6"/>
<evidence type="ECO:0000256" key="4">
    <source>
        <dbReference type="ARBA" id="ARBA00023204"/>
    </source>
</evidence>